<dbReference type="RefSeq" id="WP_326623517.1">
    <property type="nucleotide sequence ID" value="NZ_CP109106.1"/>
</dbReference>
<dbReference type="InterPro" id="IPR051677">
    <property type="entry name" value="AfsR-DnrI-RedD_regulator"/>
</dbReference>
<evidence type="ECO:0000256" key="4">
    <source>
        <dbReference type="ARBA" id="ARBA00023125"/>
    </source>
</evidence>
<dbReference type="EMBL" id="CP109106">
    <property type="protein sequence ID" value="WSB73908.1"/>
    <property type="molecule type" value="Genomic_DNA"/>
</dbReference>
<dbReference type="SUPFAM" id="SSF48452">
    <property type="entry name" value="TPR-like"/>
    <property type="match status" value="1"/>
</dbReference>
<evidence type="ECO:0000256" key="3">
    <source>
        <dbReference type="ARBA" id="ARBA00023015"/>
    </source>
</evidence>
<dbReference type="Gene3D" id="1.10.10.10">
    <property type="entry name" value="Winged helix-like DNA-binding domain superfamily/Winged helix DNA-binding domain"/>
    <property type="match status" value="1"/>
</dbReference>
<dbReference type="SUPFAM" id="SSF52540">
    <property type="entry name" value="P-loop containing nucleoside triphosphate hydrolases"/>
    <property type="match status" value="1"/>
</dbReference>
<dbReference type="InterPro" id="IPR011990">
    <property type="entry name" value="TPR-like_helical_dom_sf"/>
</dbReference>
<dbReference type="Proteomes" id="UP001344251">
    <property type="component" value="Chromosome"/>
</dbReference>
<keyword evidence="3" id="KW-0805">Transcription regulation</keyword>
<evidence type="ECO:0000256" key="5">
    <source>
        <dbReference type="ARBA" id="ARBA00023163"/>
    </source>
</evidence>
<dbReference type="Pfam" id="PF00486">
    <property type="entry name" value="Trans_reg_C"/>
    <property type="match status" value="1"/>
</dbReference>
<evidence type="ECO:0000259" key="7">
    <source>
        <dbReference type="PROSITE" id="PS51755"/>
    </source>
</evidence>
<dbReference type="SUPFAM" id="SSF46894">
    <property type="entry name" value="C-terminal effector domain of the bipartite response regulators"/>
    <property type="match status" value="1"/>
</dbReference>
<dbReference type="InterPro" id="IPR016032">
    <property type="entry name" value="Sig_transdc_resp-reg_C-effctor"/>
</dbReference>
<dbReference type="CDD" id="cd15831">
    <property type="entry name" value="BTAD"/>
    <property type="match status" value="1"/>
</dbReference>
<evidence type="ECO:0000313" key="9">
    <source>
        <dbReference type="Proteomes" id="UP001344251"/>
    </source>
</evidence>
<dbReference type="Gene3D" id="1.25.40.10">
    <property type="entry name" value="Tetratricopeptide repeat domain"/>
    <property type="match status" value="1"/>
</dbReference>
<dbReference type="InterPro" id="IPR001867">
    <property type="entry name" value="OmpR/PhoB-type_DNA-bd"/>
</dbReference>
<evidence type="ECO:0000256" key="2">
    <source>
        <dbReference type="ARBA" id="ARBA00023012"/>
    </source>
</evidence>
<proteinExistence type="inferred from homology"/>
<gene>
    <name evidence="8" type="ORF">OG863_11265</name>
</gene>
<dbReference type="SMART" id="SM00862">
    <property type="entry name" value="Trans_reg_C"/>
    <property type="match status" value="1"/>
</dbReference>
<keyword evidence="5" id="KW-0804">Transcription</keyword>
<keyword evidence="2" id="KW-0902">Two-component regulatory system</keyword>
<reference evidence="8 9" key="1">
    <citation type="submission" date="2022-10" db="EMBL/GenBank/DDBJ databases">
        <title>The complete genomes of actinobacterial strains from the NBC collection.</title>
        <authorList>
            <person name="Joergensen T.S."/>
            <person name="Alvarez Arevalo M."/>
            <person name="Sterndorff E.B."/>
            <person name="Faurdal D."/>
            <person name="Vuksanovic O."/>
            <person name="Mourched A.-S."/>
            <person name="Charusanti P."/>
            <person name="Shaw S."/>
            <person name="Blin K."/>
            <person name="Weber T."/>
        </authorList>
    </citation>
    <scope>NUCLEOTIDE SEQUENCE [LARGE SCALE GENOMIC DNA]</scope>
    <source>
        <strain evidence="8 9">NBC 01774</strain>
    </source>
</reference>
<evidence type="ECO:0000256" key="6">
    <source>
        <dbReference type="PROSITE-ProRule" id="PRU01091"/>
    </source>
</evidence>
<evidence type="ECO:0000256" key="1">
    <source>
        <dbReference type="ARBA" id="ARBA00005820"/>
    </source>
</evidence>
<feature type="domain" description="OmpR/PhoB-type" evidence="7">
    <location>
        <begin position="1"/>
        <end position="84"/>
    </location>
</feature>
<name>A0ABZ1FVD0_9ACTN</name>
<dbReference type="PANTHER" id="PTHR35807">
    <property type="entry name" value="TRANSCRIPTIONAL REGULATOR REDD-RELATED"/>
    <property type="match status" value="1"/>
</dbReference>
<keyword evidence="4 6" id="KW-0238">DNA-binding</keyword>
<dbReference type="PRINTS" id="PR00364">
    <property type="entry name" value="DISEASERSIST"/>
</dbReference>
<organism evidence="8 9">
    <name type="scientific">Streptomyces decoyicus</name>
    <dbReference type="NCBI Taxonomy" id="249567"/>
    <lineage>
        <taxon>Bacteria</taxon>
        <taxon>Bacillati</taxon>
        <taxon>Actinomycetota</taxon>
        <taxon>Actinomycetes</taxon>
        <taxon>Kitasatosporales</taxon>
        <taxon>Streptomycetaceae</taxon>
        <taxon>Streptomyces</taxon>
    </lineage>
</organism>
<dbReference type="Pfam" id="PF03704">
    <property type="entry name" value="BTAD"/>
    <property type="match status" value="1"/>
</dbReference>
<accession>A0ABZ1FVD0</accession>
<protein>
    <submittedName>
        <fullName evidence="8">NB-ARC domain-containing protein</fullName>
    </submittedName>
</protein>
<dbReference type="InterPro" id="IPR027417">
    <property type="entry name" value="P-loop_NTPase"/>
</dbReference>
<dbReference type="PROSITE" id="PS51755">
    <property type="entry name" value="OMPR_PHOB"/>
    <property type="match status" value="1"/>
</dbReference>
<evidence type="ECO:0000313" key="8">
    <source>
        <dbReference type="EMBL" id="WSB73908.1"/>
    </source>
</evidence>
<dbReference type="InterPro" id="IPR005158">
    <property type="entry name" value="BTAD"/>
</dbReference>
<comment type="similarity">
    <text evidence="1">Belongs to the AfsR/DnrI/RedD regulatory family.</text>
</comment>
<feature type="DNA-binding region" description="OmpR/PhoB-type" evidence="6">
    <location>
        <begin position="1"/>
        <end position="84"/>
    </location>
</feature>
<dbReference type="SMART" id="SM01043">
    <property type="entry name" value="BTAD"/>
    <property type="match status" value="1"/>
</dbReference>
<keyword evidence="9" id="KW-1185">Reference proteome</keyword>
<dbReference type="InterPro" id="IPR036388">
    <property type="entry name" value="WH-like_DNA-bd_sf"/>
</dbReference>
<sequence length="699" mass="76642">MTKENQRIAIGGARQRTILALLLLNPGRIVSVDTLVETVWNGRPPATARTQVAICIAALRKRFKAEGCDNEVIVTAHPGYLLALENHYVDSVEFERLTLRAQEAAKDQRTSDAAALHEEALALWRGPALAGVAGTLVEDEMERLEELRLAGYDGYVAAQLELGHHGDLIPGLVSVVRDHPLRERSRYALMLAQYRVGRRAEAMETFREGRAQFIEGLGLEPGPALRELHDAILRDDPSLMASAVVVPKKPPETPRTAPLELPADIPAFVGRDTPLASLNTLVDGHTEGRRLTMGLITGGAGVGKTGLAVHWAHQVADEFPGGLLFADMWGYDETHEPADPAVVLGWFLRSLGVPEAEIPAETHERAALYRSVLADRRVLIVLDNVRSFDQVRALIPGSSRSCVLLTSRSLLEQLVVRHGAVSIHLDVLRRREATDLLARFIGEERVDAARADAERLVELCDRLPLTVRIAAARLAAKPQWPIGYLASRLDNEQLRLDELSSGESQVRSSFALSYHALPHDVALLYRRLGLLDAPDFAGWVGAALLATDTHKAEGLMESLVDAHLLQTVGFDSTGQPRYGFRNLLRLHARELAKEEGSALEQREALHRAFRGWLSVAEQARRREFGSGHGEQMLFGASMPTGPMGTAELDTLTASPSGWFEAERLALISVIDQAARCGMDDLSRELTELVVRPAVACQRS</sequence>
<dbReference type="Gene3D" id="3.40.50.300">
    <property type="entry name" value="P-loop containing nucleotide triphosphate hydrolases"/>
    <property type="match status" value="1"/>
</dbReference>
<dbReference type="PANTHER" id="PTHR35807:SF1">
    <property type="entry name" value="TRANSCRIPTIONAL REGULATOR REDD"/>
    <property type="match status" value="1"/>
</dbReference>